<comment type="caution">
    <text evidence="2">The sequence shown here is derived from an EMBL/GenBank/DDBJ whole genome shotgun (WGS) entry which is preliminary data.</text>
</comment>
<dbReference type="Pfam" id="PF01402">
    <property type="entry name" value="RHH_1"/>
    <property type="match status" value="1"/>
</dbReference>
<dbReference type="InterPro" id="IPR010985">
    <property type="entry name" value="Ribbon_hlx_hlx"/>
</dbReference>
<dbReference type="CDD" id="cd22231">
    <property type="entry name" value="RHH_NikR_HicB-like"/>
    <property type="match status" value="1"/>
</dbReference>
<organism evidence="2">
    <name type="scientific">Caldisericum exile</name>
    <dbReference type="NCBI Taxonomy" id="693075"/>
    <lineage>
        <taxon>Bacteria</taxon>
        <taxon>Pseudomonadati</taxon>
        <taxon>Caldisericota/Cryosericota group</taxon>
        <taxon>Caldisericota</taxon>
        <taxon>Caldisericia</taxon>
        <taxon>Caldisericales</taxon>
        <taxon>Caldisericaceae</taxon>
        <taxon>Caldisericum</taxon>
    </lineage>
</organism>
<evidence type="ECO:0000259" key="1">
    <source>
        <dbReference type="Pfam" id="PF01402"/>
    </source>
</evidence>
<reference evidence="2" key="1">
    <citation type="journal article" date="2020" name="mSystems">
        <title>Genome- and Community-Level Interaction Insights into Carbon Utilization and Element Cycling Functions of Hydrothermarchaeota in Hydrothermal Sediment.</title>
        <authorList>
            <person name="Zhou Z."/>
            <person name="Liu Y."/>
            <person name="Xu W."/>
            <person name="Pan J."/>
            <person name="Luo Z.H."/>
            <person name="Li M."/>
        </authorList>
    </citation>
    <scope>NUCLEOTIDE SEQUENCE [LARGE SCALE GENOMIC DNA]</scope>
    <source>
        <strain evidence="2">SpSt-794</strain>
    </source>
</reference>
<dbReference type="Gene3D" id="1.10.1220.10">
    <property type="entry name" value="Met repressor-like"/>
    <property type="match status" value="1"/>
</dbReference>
<dbReference type="SUPFAM" id="SSF47598">
    <property type="entry name" value="Ribbon-helix-helix"/>
    <property type="match status" value="1"/>
</dbReference>
<evidence type="ECO:0000313" key="2">
    <source>
        <dbReference type="EMBL" id="HGW60185.1"/>
    </source>
</evidence>
<feature type="domain" description="Ribbon-helix-helix protein CopG" evidence="1">
    <location>
        <begin position="10"/>
        <end position="45"/>
    </location>
</feature>
<dbReference type="EMBL" id="DTHV01000059">
    <property type="protein sequence ID" value="HGW60185.1"/>
    <property type="molecule type" value="Genomic_DNA"/>
</dbReference>
<dbReference type="InterPro" id="IPR002145">
    <property type="entry name" value="CopG"/>
</dbReference>
<protein>
    <submittedName>
        <fullName evidence="2">Ribbon-helix-helix protein, CopG family</fullName>
    </submittedName>
</protein>
<dbReference type="AlphaFoldDB" id="A0A7C4U2D0"/>
<dbReference type="GO" id="GO:0006355">
    <property type="term" value="P:regulation of DNA-templated transcription"/>
    <property type="evidence" value="ECO:0007669"/>
    <property type="project" value="InterPro"/>
</dbReference>
<proteinExistence type="predicted"/>
<accession>A0A7C4U2D0</accession>
<sequence>MKEHDSYIALRLPASLKAEINKLVESGKFKNASQVIREAVRRFLLENA</sequence>
<gene>
    <name evidence="2" type="ORF">ENV82_01915</name>
</gene>
<dbReference type="InterPro" id="IPR013321">
    <property type="entry name" value="Arc_rbn_hlx_hlx"/>
</dbReference>
<name>A0A7C4U2D0_9BACT</name>